<feature type="transmembrane region" description="Helical" evidence="2">
    <location>
        <begin position="30"/>
        <end position="49"/>
    </location>
</feature>
<evidence type="ECO:0000256" key="1">
    <source>
        <dbReference type="SAM" id="MobiDB-lite"/>
    </source>
</evidence>
<feature type="region of interest" description="Disordered" evidence="1">
    <location>
        <begin position="1"/>
        <end position="22"/>
    </location>
</feature>
<keyword evidence="2" id="KW-0472">Membrane</keyword>
<reference evidence="3" key="2">
    <citation type="submission" date="2023-06" db="EMBL/GenBank/DDBJ databases">
        <authorList>
            <consortium name="Lawrence Berkeley National Laboratory"/>
            <person name="Mondo S.J."/>
            <person name="Hensen N."/>
            <person name="Bonometti L."/>
            <person name="Westerberg I."/>
            <person name="Brannstrom I.O."/>
            <person name="Guillou S."/>
            <person name="Cros-Aarteil S."/>
            <person name="Calhoun S."/>
            <person name="Haridas S."/>
            <person name="Kuo A."/>
            <person name="Pangilinan J."/>
            <person name="Riley R."/>
            <person name="Labutti K."/>
            <person name="Andreopoulos B."/>
            <person name="Lipzen A."/>
            <person name="Chen C."/>
            <person name="Yanf M."/>
            <person name="Daum C."/>
            <person name="Ng V."/>
            <person name="Clum A."/>
            <person name="Steindorff A."/>
            <person name="Ohm R."/>
            <person name="Martin F."/>
            <person name="Silar P."/>
            <person name="Natvig D."/>
            <person name="Lalanne C."/>
            <person name="Gautier V."/>
            <person name="Ament-Velasquez S.L."/>
            <person name="Kruys A."/>
            <person name="Hutchinson M.I."/>
            <person name="Powell A.J."/>
            <person name="Barry K."/>
            <person name="Miller A.N."/>
            <person name="Grigoriev I.V."/>
            <person name="Debuchy R."/>
            <person name="Gladieux P."/>
            <person name="Thoren M.H."/>
            <person name="Johannesson H."/>
        </authorList>
    </citation>
    <scope>NUCLEOTIDE SEQUENCE</scope>
    <source>
        <strain evidence="3">PSN324</strain>
    </source>
</reference>
<dbReference type="AlphaFoldDB" id="A0AAV9I569"/>
<protein>
    <recommendedName>
        <fullName evidence="5">Transmembrane protein</fullName>
    </recommendedName>
</protein>
<keyword evidence="2" id="KW-0812">Transmembrane</keyword>
<reference evidence="3" key="1">
    <citation type="journal article" date="2023" name="Mol. Phylogenet. Evol.">
        <title>Genome-scale phylogeny and comparative genomics of the fungal order Sordariales.</title>
        <authorList>
            <person name="Hensen N."/>
            <person name="Bonometti L."/>
            <person name="Westerberg I."/>
            <person name="Brannstrom I.O."/>
            <person name="Guillou S."/>
            <person name="Cros-Aarteil S."/>
            <person name="Calhoun S."/>
            <person name="Haridas S."/>
            <person name="Kuo A."/>
            <person name="Mondo S."/>
            <person name="Pangilinan J."/>
            <person name="Riley R."/>
            <person name="LaButti K."/>
            <person name="Andreopoulos B."/>
            <person name="Lipzen A."/>
            <person name="Chen C."/>
            <person name="Yan M."/>
            <person name="Daum C."/>
            <person name="Ng V."/>
            <person name="Clum A."/>
            <person name="Steindorff A."/>
            <person name="Ohm R.A."/>
            <person name="Martin F."/>
            <person name="Silar P."/>
            <person name="Natvig D.O."/>
            <person name="Lalanne C."/>
            <person name="Gautier V."/>
            <person name="Ament-Velasquez S.L."/>
            <person name="Kruys A."/>
            <person name="Hutchinson M.I."/>
            <person name="Powell A.J."/>
            <person name="Barry K."/>
            <person name="Miller A.N."/>
            <person name="Grigoriev I.V."/>
            <person name="Debuchy R."/>
            <person name="Gladieux P."/>
            <person name="Hiltunen Thoren M."/>
            <person name="Johannesson H."/>
        </authorList>
    </citation>
    <scope>NUCLEOTIDE SEQUENCE</scope>
    <source>
        <strain evidence="3">PSN324</strain>
    </source>
</reference>
<comment type="caution">
    <text evidence="3">The sequence shown here is derived from an EMBL/GenBank/DDBJ whole genome shotgun (WGS) entry which is preliminary data.</text>
</comment>
<dbReference type="EMBL" id="MU864931">
    <property type="protein sequence ID" value="KAK4466513.1"/>
    <property type="molecule type" value="Genomic_DNA"/>
</dbReference>
<proteinExistence type="predicted"/>
<evidence type="ECO:0000313" key="3">
    <source>
        <dbReference type="EMBL" id="KAK4466513.1"/>
    </source>
</evidence>
<evidence type="ECO:0000313" key="4">
    <source>
        <dbReference type="Proteomes" id="UP001321749"/>
    </source>
</evidence>
<keyword evidence="2" id="KW-1133">Transmembrane helix</keyword>
<sequence>MHDPRGEQQGETKNERRAPLDRRGVESGEAVLLCVPAPPALGLLGAFSFVGATCLDFRRRAASSDDADAPVGCSLIFILFFIFYFFQIFILLCLLRRPRLAAGGHLWRRNSSYFQ</sequence>
<evidence type="ECO:0000256" key="2">
    <source>
        <dbReference type="SAM" id="Phobius"/>
    </source>
</evidence>
<gene>
    <name evidence="3" type="ORF">QBC42DRAFT_74962</name>
</gene>
<accession>A0AAV9I569</accession>
<organism evidence="3 4">
    <name type="scientific">Cladorrhinum samala</name>
    <dbReference type="NCBI Taxonomy" id="585594"/>
    <lineage>
        <taxon>Eukaryota</taxon>
        <taxon>Fungi</taxon>
        <taxon>Dikarya</taxon>
        <taxon>Ascomycota</taxon>
        <taxon>Pezizomycotina</taxon>
        <taxon>Sordariomycetes</taxon>
        <taxon>Sordariomycetidae</taxon>
        <taxon>Sordariales</taxon>
        <taxon>Podosporaceae</taxon>
        <taxon>Cladorrhinum</taxon>
    </lineage>
</organism>
<feature type="transmembrane region" description="Helical" evidence="2">
    <location>
        <begin position="69"/>
        <end position="95"/>
    </location>
</feature>
<name>A0AAV9I569_9PEZI</name>
<keyword evidence="4" id="KW-1185">Reference proteome</keyword>
<dbReference type="Proteomes" id="UP001321749">
    <property type="component" value="Unassembled WGS sequence"/>
</dbReference>
<evidence type="ECO:0008006" key="5">
    <source>
        <dbReference type="Google" id="ProtNLM"/>
    </source>
</evidence>